<sequence length="207" mass="24208">MKTTLQTIQDRFCKMQHNEDNYYVGGGLDGSKFASNRHEDARSDEGKLTLGQATQLFKKATSLDTDSVREVLEYAVPNMEWHHAGKLPKSYGGGMKKTYFLNSSEICDVARYWNSYVEKLNLSKIADQKAAEEKKKFEVRKFEFLQANAKKVERVSSRPTYFYLTSREMNGKYGWFDSTYKSYNLPEYFTGWKFESEEKYNEFLNLK</sequence>
<reference evidence="1" key="1">
    <citation type="submission" date="2020-03" db="EMBL/GenBank/DDBJ databases">
        <title>The deep terrestrial virosphere.</title>
        <authorList>
            <person name="Holmfeldt K."/>
            <person name="Nilsson E."/>
            <person name="Simone D."/>
            <person name="Lopez-Fernandez M."/>
            <person name="Wu X."/>
            <person name="de Brujin I."/>
            <person name="Lundin D."/>
            <person name="Andersson A."/>
            <person name="Bertilsson S."/>
            <person name="Dopson M."/>
        </authorList>
    </citation>
    <scope>NUCLEOTIDE SEQUENCE</scope>
    <source>
        <strain evidence="1">MM415B04350</strain>
    </source>
</reference>
<evidence type="ECO:0000313" key="1">
    <source>
        <dbReference type="EMBL" id="QJA93124.1"/>
    </source>
</evidence>
<organism evidence="1">
    <name type="scientific">viral metagenome</name>
    <dbReference type="NCBI Taxonomy" id="1070528"/>
    <lineage>
        <taxon>unclassified sequences</taxon>
        <taxon>metagenomes</taxon>
        <taxon>organismal metagenomes</taxon>
    </lineage>
</organism>
<name>A0A6M3LIF2_9ZZZZ</name>
<gene>
    <name evidence="1" type="ORF">MM415B04350_0002</name>
</gene>
<dbReference type="EMBL" id="MT143124">
    <property type="protein sequence ID" value="QJA93124.1"/>
    <property type="molecule type" value="Genomic_DNA"/>
</dbReference>
<protein>
    <submittedName>
        <fullName evidence="1">Uncharacterized protein</fullName>
    </submittedName>
</protein>
<accession>A0A6M3LIF2</accession>
<proteinExistence type="predicted"/>
<dbReference type="AlphaFoldDB" id="A0A6M3LIF2"/>